<dbReference type="Proteomes" id="UP000235371">
    <property type="component" value="Unassembled WGS sequence"/>
</dbReference>
<keyword evidence="2" id="KW-0472">Membrane</keyword>
<feature type="transmembrane region" description="Helical" evidence="2">
    <location>
        <begin position="225"/>
        <end position="248"/>
    </location>
</feature>
<dbReference type="InParanoid" id="A0A2J6TDK9"/>
<keyword evidence="2" id="KW-0812">Transmembrane</keyword>
<dbReference type="EMBL" id="KZ613786">
    <property type="protein sequence ID" value="PMD61079.1"/>
    <property type="molecule type" value="Genomic_DNA"/>
</dbReference>
<evidence type="ECO:0000313" key="4">
    <source>
        <dbReference type="Proteomes" id="UP000235371"/>
    </source>
</evidence>
<evidence type="ECO:0000313" key="3">
    <source>
        <dbReference type="EMBL" id="PMD61079.1"/>
    </source>
</evidence>
<accession>A0A2J6TDK9</accession>
<dbReference type="AlphaFoldDB" id="A0A2J6TDK9"/>
<proteinExistence type="predicted"/>
<dbReference type="GeneID" id="36594762"/>
<protein>
    <submittedName>
        <fullName evidence="3">Uncharacterized protein</fullName>
    </submittedName>
</protein>
<feature type="transmembrane region" description="Helical" evidence="2">
    <location>
        <begin position="112"/>
        <end position="134"/>
    </location>
</feature>
<keyword evidence="2" id="KW-1133">Transmembrane helix</keyword>
<feature type="compositionally biased region" description="Polar residues" evidence="1">
    <location>
        <begin position="9"/>
        <end position="21"/>
    </location>
</feature>
<keyword evidence="4" id="KW-1185">Reference proteome</keyword>
<feature type="non-terminal residue" evidence="3">
    <location>
        <position position="278"/>
    </location>
</feature>
<dbReference type="OrthoDB" id="3561709at2759"/>
<reference evidence="3 4" key="1">
    <citation type="submission" date="2016-04" db="EMBL/GenBank/DDBJ databases">
        <title>A degradative enzymes factory behind the ericoid mycorrhizal symbiosis.</title>
        <authorList>
            <consortium name="DOE Joint Genome Institute"/>
            <person name="Martino E."/>
            <person name="Morin E."/>
            <person name="Grelet G."/>
            <person name="Kuo A."/>
            <person name="Kohler A."/>
            <person name="Daghino S."/>
            <person name="Barry K."/>
            <person name="Choi C."/>
            <person name="Cichocki N."/>
            <person name="Clum A."/>
            <person name="Copeland A."/>
            <person name="Hainaut M."/>
            <person name="Haridas S."/>
            <person name="Labutti K."/>
            <person name="Lindquist E."/>
            <person name="Lipzen A."/>
            <person name="Khouja H.-R."/>
            <person name="Murat C."/>
            <person name="Ohm R."/>
            <person name="Olson A."/>
            <person name="Spatafora J."/>
            <person name="Veneault-Fourrey C."/>
            <person name="Henrissat B."/>
            <person name="Grigoriev I."/>
            <person name="Martin F."/>
            <person name="Perotto S."/>
        </authorList>
    </citation>
    <scope>NUCLEOTIDE SEQUENCE [LARGE SCALE GENOMIC DNA]</scope>
    <source>
        <strain evidence="3 4">E</strain>
    </source>
</reference>
<dbReference type="RefSeq" id="XP_024737983.1">
    <property type="nucleotide sequence ID" value="XM_024886685.1"/>
</dbReference>
<organism evidence="3 4">
    <name type="scientific">Hyaloscypha bicolor E</name>
    <dbReference type="NCBI Taxonomy" id="1095630"/>
    <lineage>
        <taxon>Eukaryota</taxon>
        <taxon>Fungi</taxon>
        <taxon>Dikarya</taxon>
        <taxon>Ascomycota</taxon>
        <taxon>Pezizomycotina</taxon>
        <taxon>Leotiomycetes</taxon>
        <taxon>Helotiales</taxon>
        <taxon>Hyaloscyphaceae</taxon>
        <taxon>Hyaloscypha</taxon>
        <taxon>Hyaloscypha bicolor</taxon>
    </lineage>
</organism>
<feature type="region of interest" description="Disordered" evidence="1">
    <location>
        <begin position="1"/>
        <end position="26"/>
    </location>
</feature>
<sequence length="278" mass="30801">MFFRRTHQYRPTQNAFSTTGRETVRGSDARNSFPRFVTFLKQIPSVLLSLPLAAISCARKSSPPTFKSCISATASLICWPFLRIELLSAIRHNRSLRAEAPKEIVRHDRWKSIGVCLIHLIPSTITSVLLFLNFSNVYYEAVGASNQSARLNALQFAAKMHEILIASSLSAIVLKHVQYELLQGGGVTLGSLLAGFQVTDVSSLWSPGLWATVYASSLKTRRFRLVILVIVMVLLGAVVGPASAILMLPSVDWWSYQPTENCCVSNINNPRYFIATTP</sequence>
<evidence type="ECO:0000256" key="2">
    <source>
        <dbReference type="SAM" id="Phobius"/>
    </source>
</evidence>
<name>A0A2J6TDK9_9HELO</name>
<evidence type="ECO:0000256" key="1">
    <source>
        <dbReference type="SAM" id="MobiDB-lite"/>
    </source>
</evidence>
<dbReference type="STRING" id="1095630.A0A2J6TDK9"/>
<gene>
    <name evidence="3" type="ORF">K444DRAFT_662262</name>
</gene>